<feature type="compositionally biased region" description="Low complexity" evidence="1">
    <location>
        <begin position="49"/>
        <end position="65"/>
    </location>
</feature>
<gene>
    <name evidence="2" type="ORF">EV356DRAFT_516915</name>
</gene>
<feature type="compositionally biased region" description="Low complexity" evidence="1">
    <location>
        <begin position="1"/>
        <end position="15"/>
    </location>
</feature>
<protein>
    <submittedName>
        <fullName evidence="2">Uncharacterized protein</fullName>
    </submittedName>
</protein>
<feature type="compositionally biased region" description="Basic residues" evidence="1">
    <location>
        <begin position="519"/>
        <end position="529"/>
    </location>
</feature>
<feature type="region of interest" description="Disordered" evidence="1">
    <location>
        <begin position="228"/>
        <end position="276"/>
    </location>
</feature>
<sequence>MAFRRPPQVFQQQRRTSYANSGQQLQPDSIPSPQRKGVLEESQEWVLFSPTAAPSTIQTPTTSTERTPKTVGRSRLSDFGSLDTAARSDEDGHEEEDDDATCQGTEIDEEENEELDSLDDGLHAFHEQSERIGLAQRPNESGSILPTHDGLGGFRASAAPVQEHLWQYERYNPRRKHVRRRSSVQKRLDALETEGMHEENRENEKNHRIEEWRMEQSRALLEEIERETRRQRRMSRAGVARSSADTVEEDQASMNSPTMEEVTRVDLGPQPEQETENVSFWQRITRKVIHDLMGIDEDLLSVIFGETLSDDTAIPPHQTQQAILGREDAHLPTSSWQHRLLQRVACELGILVHHISEHPGAFSTYLRTQETPTFVGLSPAANDGVKFHSAISPVEPNQPSFSTPLSAPFAPTLRQASAAADVSMWGIETEADFEATRAPRRSHLPNIAEEPTNPDVAAAAQEREYWEQELDIKMVFNYLRKRFSSRPTSPEPDDSKEIRRDSGFAGSTDMSVSPESRKRAALIRRHHPLTSRAAPAERATSSASRRSDLLHRHHLHHHTHGYNHTGVAGMKRPGSSSCASQSTKSRKSLGRQSAGSSRNYWDIGGSVGSAGFGSDAGIA</sequence>
<accession>A0A6A6H5I0</accession>
<dbReference type="AlphaFoldDB" id="A0A6A6H5I0"/>
<evidence type="ECO:0000313" key="2">
    <source>
        <dbReference type="EMBL" id="KAF2232980.1"/>
    </source>
</evidence>
<feature type="region of interest" description="Disordered" evidence="1">
    <location>
        <begin position="1"/>
        <end position="116"/>
    </location>
</feature>
<reference evidence="2" key="1">
    <citation type="journal article" date="2020" name="Stud. Mycol.">
        <title>101 Dothideomycetes genomes: a test case for predicting lifestyles and emergence of pathogens.</title>
        <authorList>
            <person name="Haridas S."/>
            <person name="Albert R."/>
            <person name="Binder M."/>
            <person name="Bloem J."/>
            <person name="Labutti K."/>
            <person name="Salamov A."/>
            <person name="Andreopoulos B."/>
            <person name="Baker S."/>
            <person name="Barry K."/>
            <person name="Bills G."/>
            <person name="Bluhm B."/>
            <person name="Cannon C."/>
            <person name="Castanera R."/>
            <person name="Culley D."/>
            <person name="Daum C."/>
            <person name="Ezra D."/>
            <person name="Gonzalez J."/>
            <person name="Henrissat B."/>
            <person name="Kuo A."/>
            <person name="Liang C."/>
            <person name="Lipzen A."/>
            <person name="Lutzoni F."/>
            <person name="Magnuson J."/>
            <person name="Mondo S."/>
            <person name="Nolan M."/>
            <person name="Ohm R."/>
            <person name="Pangilinan J."/>
            <person name="Park H.-J."/>
            <person name="Ramirez L."/>
            <person name="Alfaro M."/>
            <person name="Sun H."/>
            <person name="Tritt A."/>
            <person name="Yoshinaga Y."/>
            <person name="Zwiers L.-H."/>
            <person name="Turgeon B."/>
            <person name="Goodwin S."/>
            <person name="Spatafora J."/>
            <person name="Crous P."/>
            <person name="Grigoriev I."/>
        </authorList>
    </citation>
    <scope>NUCLEOTIDE SEQUENCE</scope>
    <source>
        <strain evidence="2">Tuck. ex Michener</strain>
    </source>
</reference>
<feature type="compositionally biased region" description="Acidic residues" evidence="1">
    <location>
        <begin position="91"/>
        <end position="116"/>
    </location>
</feature>
<feature type="region of interest" description="Disordered" evidence="1">
    <location>
        <begin position="484"/>
        <end position="545"/>
    </location>
</feature>
<dbReference type="OrthoDB" id="5402147at2759"/>
<keyword evidence="3" id="KW-1185">Reference proteome</keyword>
<feature type="compositionally biased region" description="Basic and acidic residues" evidence="1">
    <location>
        <begin position="493"/>
        <end position="502"/>
    </location>
</feature>
<organism evidence="2 3">
    <name type="scientific">Viridothelium virens</name>
    <name type="common">Speckled blister lichen</name>
    <name type="synonym">Trypethelium virens</name>
    <dbReference type="NCBI Taxonomy" id="1048519"/>
    <lineage>
        <taxon>Eukaryota</taxon>
        <taxon>Fungi</taxon>
        <taxon>Dikarya</taxon>
        <taxon>Ascomycota</taxon>
        <taxon>Pezizomycotina</taxon>
        <taxon>Dothideomycetes</taxon>
        <taxon>Dothideomycetes incertae sedis</taxon>
        <taxon>Trypetheliales</taxon>
        <taxon>Trypetheliaceae</taxon>
        <taxon>Viridothelium</taxon>
    </lineage>
</organism>
<name>A0A6A6H5I0_VIRVR</name>
<feature type="compositionally biased region" description="Polar residues" evidence="1">
    <location>
        <begin position="590"/>
        <end position="599"/>
    </location>
</feature>
<dbReference type="Proteomes" id="UP000800092">
    <property type="component" value="Unassembled WGS sequence"/>
</dbReference>
<feature type="compositionally biased region" description="Low complexity" evidence="1">
    <location>
        <begin position="531"/>
        <end position="544"/>
    </location>
</feature>
<dbReference type="EMBL" id="ML991810">
    <property type="protein sequence ID" value="KAF2232980.1"/>
    <property type="molecule type" value="Genomic_DNA"/>
</dbReference>
<feature type="region of interest" description="Disordered" evidence="1">
    <location>
        <begin position="557"/>
        <end position="619"/>
    </location>
</feature>
<proteinExistence type="predicted"/>
<evidence type="ECO:0000256" key="1">
    <source>
        <dbReference type="SAM" id="MobiDB-lite"/>
    </source>
</evidence>
<feature type="compositionally biased region" description="Polar residues" evidence="1">
    <location>
        <begin position="16"/>
        <end position="32"/>
    </location>
</feature>
<evidence type="ECO:0000313" key="3">
    <source>
        <dbReference type="Proteomes" id="UP000800092"/>
    </source>
</evidence>
<feature type="compositionally biased region" description="Polar residues" evidence="1">
    <location>
        <begin position="574"/>
        <end position="583"/>
    </location>
</feature>
<feature type="region of interest" description="Disordered" evidence="1">
    <location>
        <begin position="132"/>
        <end position="151"/>
    </location>
</feature>